<protein>
    <recommendedName>
        <fullName evidence="3">Cupin domain-containing protein</fullName>
    </recommendedName>
</protein>
<dbReference type="EMBL" id="SRLE01000007">
    <property type="protein sequence ID" value="TGD73394.1"/>
    <property type="molecule type" value="Genomic_DNA"/>
</dbReference>
<dbReference type="Proteomes" id="UP000298050">
    <property type="component" value="Unassembled WGS sequence"/>
</dbReference>
<gene>
    <name evidence="1" type="ORF">E4634_10190</name>
</gene>
<name>A0A4Z0M1T1_9GAMM</name>
<keyword evidence="2" id="KW-1185">Reference proteome</keyword>
<comment type="caution">
    <text evidence="1">The sequence shown here is derived from an EMBL/GenBank/DDBJ whole genome shotgun (WGS) entry which is preliminary data.</text>
</comment>
<evidence type="ECO:0000313" key="1">
    <source>
        <dbReference type="EMBL" id="TGD73394.1"/>
    </source>
</evidence>
<dbReference type="RefSeq" id="WP_135443513.1">
    <property type="nucleotide sequence ID" value="NZ_SRLE01000007.1"/>
</dbReference>
<proteinExistence type="predicted"/>
<organism evidence="1 2">
    <name type="scientific">Mangrovimicrobium sediminis</name>
    <dbReference type="NCBI Taxonomy" id="2562682"/>
    <lineage>
        <taxon>Bacteria</taxon>
        <taxon>Pseudomonadati</taxon>
        <taxon>Pseudomonadota</taxon>
        <taxon>Gammaproteobacteria</taxon>
        <taxon>Cellvibrionales</taxon>
        <taxon>Halieaceae</taxon>
        <taxon>Mangrovimicrobium</taxon>
    </lineage>
</organism>
<dbReference type="AlphaFoldDB" id="A0A4Z0M1T1"/>
<sequence length="136" mass="15027">MPTSKLRDLPKGGGGRWPLCGEGFRSIKWGDMEVGFTTAGPMSAAATYKGLPGGLCMCPHYGYVFSGRIRCTYPDSTWDDEVAETGDVYFFRPGHHLIYEEPTEALELNPADALEVLMDHVEAYARRMVEQGQSDS</sequence>
<accession>A0A4Z0M1T1</accession>
<reference evidence="1 2" key="1">
    <citation type="submission" date="2019-04" db="EMBL/GenBank/DDBJ databases">
        <title>Taxonomy of novel Haliea sp. from mangrove soil of West Coast of India.</title>
        <authorList>
            <person name="Verma A."/>
            <person name="Kumar P."/>
            <person name="Krishnamurthi S."/>
        </authorList>
    </citation>
    <scope>NUCLEOTIDE SEQUENCE [LARGE SCALE GENOMIC DNA]</scope>
    <source>
        <strain evidence="1 2">SAOS-164</strain>
    </source>
</reference>
<evidence type="ECO:0008006" key="3">
    <source>
        <dbReference type="Google" id="ProtNLM"/>
    </source>
</evidence>
<dbReference type="OrthoDB" id="1119958at2"/>
<evidence type="ECO:0000313" key="2">
    <source>
        <dbReference type="Proteomes" id="UP000298050"/>
    </source>
</evidence>